<dbReference type="Proteomes" id="UP001223072">
    <property type="component" value="Unassembled WGS sequence"/>
</dbReference>
<organism evidence="1 2">
    <name type="scientific">Streptomyces turgidiscabies</name>
    <dbReference type="NCBI Taxonomy" id="85558"/>
    <lineage>
        <taxon>Bacteria</taxon>
        <taxon>Bacillati</taxon>
        <taxon>Actinomycetota</taxon>
        <taxon>Actinomycetes</taxon>
        <taxon>Kitasatosporales</taxon>
        <taxon>Streptomycetaceae</taxon>
        <taxon>Streptomyces</taxon>
    </lineage>
</organism>
<name>A0ABU0S1B8_9ACTN</name>
<reference evidence="1 2" key="1">
    <citation type="submission" date="2023-07" db="EMBL/GenBank/DDBJ databases">
        <title>Comparative genomics of wheat-associated soil bacteria to identify genetic determinants of phenazine resistance.</title>
        <authorList>
            <person name="Mouncey N."/>
        </authorList>
    </citation>
    <scope>NUCLEOTIDE SEQUENCE [LARGE SCALE GENOMIC DNA]</scope>
    <source>
        <strain evidence="1 2">W2I16</strain>
    </source>
</reference>
<keyword evidence="2" id="KW-1185">Reference proteome</keyword>
<sequence>MVLLPLALWGAAPPHGDAPQHITARRRESVPWSVGSGRPGRYGVPPCSTRLLGTRQCLPWAEPARSVESMPPTTIASVADFGQILPAHLYGGLRAGN</sequence>
<gene>
    <name evidence="1" type="ORF">QFZ49_008014</name>
</gene>
<evidence type="ECO:0000313" key="1">
    <source>
        <dbReference type="EMBL" id="MDQ0938032.1"/>
    </source>
</evidence>
<evidence type="ECO:0000313" key="2">
    <source>
        <dbReference type="Proteomes" id="UP001223072"/>
    </source>
</evidence>
<dbReference type="EMBL" id="JAUSZS010000009">
    <property type="protein sequence ID" value="MDQ0938032.1"/>
    <property type="molecule type" value="Genomic_DNA"/>
</dbReference>
<accession>A0ABU0S1B8</accession>
<proteinExistence type="predicted"/>
<protein>
    <submittedName>
        <fullName evidence="1">Uncharacterized protein</fullName>
    </submittedName>
</protein>
<comment type="caution">
    <text evidence="1">The sequence shown here is derived from an EMBL/GenBank/DDBJ whole genome shotgun (WGS) entry which is preliminary data.</text>
</comment>